<dbReference type="Gene3D" id="3.40.50.1820">
    <property type="entry name" value="alpha/beta hydrolase"/>
    <property type="match status" value="1"/>
</dbReference>
<dbReference type="InterPro" id="IPR029058">
    <property type="entry name" value="AB_hydrolase_fold"/>
</dbReference>
<gene>
    <name evidence="2" type="ORF">J1C47_20920</name>
</gene>
<feature type="domain" description="AB hydrolase-1" evidence="1">
    <location>
        <begin position="43"/>
        <end position="224"/>
    </location>
</feature>
<dbReference type="PANTHER" id="PTHR43798:SF29">
    <property type="entry name" value="AB HYDROLASE-1 DOMAIN-CONTAINING PROTEIN"/>
    <property type="match status" value="1"/>
</dbReference>
<keyword evidence="3" id="KW-1185">Reference proteome</keyword>
<accession>A0ABS3J8X5</accession>
<evidence type="ECO:0000313" key="2">
    <source>
        <dbReference type="EMBL" id="MBO0906119.1"/>
    </source>
</evidence>
<proteinExistence type="predicted"/>
<dbReference type="InterPro" id="IPR000073">
    <property type="entry name" value="AB_hydrolase_1"/>
</dbReference>
<reference evidence="2 3" key="1">
    <citation type="submission" date="2021-03" db="EMBL/GenBank/DDBJ databases">
        <title>Whole genome sequence of Jiella sp. MQZ13P-4.</title>
        <authorList>
            <person name="Tuo L."/>
        </authorList>
    </citation>
    <scope>NUCLEOTIDE SEQUENCE [LARGE SCALE GENOMIC DNA]</scope>
    <source>
        <strain evidence="2 3">MQZ13P-4</strain>
    </source>
</reference>
<dbReference type="RefSeq" id="WP_207352753.1">
    <property type="nucleotide sequence ID" value="NZ_JAFMPY010000032.1"/>
</dbReference>
<keyword evidence="2" id="KW-0378">Hydrolase</keyword>
<protein>
    <submittedName>
        <fullName evidence="2">Alpha/beta fold hydrolase</fullName>
    </submittedName>
</protein>
<comment type="caution">
    <text evidence="2">The sequence shown here is derived from an EMBL/GenBank/DDBJ whole genome shotgun (WGS) entry which is preliminary data.</text>
</comment>
<evidence type="ECO:0000313" key="3">
    <source>
        <dbReference type="Proteomes" id="UP000664288"/>
    </source>
</evidence>
<dbReference type="InterPro" id="IPR050266">
    <property type="entry name" value="AB_hydrolase_sf"/>
</dbReference>
<dbReference type="PANTHER" id="PTHR43798">
    <property type="entry name" value="MONOACYLGLYCEROL LIPASE"/>
    <property type="match status" value="1"/>
</dbReference>
<dbReference type="EMBL" id="JAFMPY010000032">
    <property type="protein sequence ID" value="MBO0906119.1"/>
    <property type="molecule type" value="Genomic_DNA"/>
</dbReference>
<name>A0ABS3J8X5_9HYPH</name>
<sequence>MPERRPLPLVLIPGMMCDARLFGPQIAAFSAERATHVAAILAKDTVEAMAADLLVGAPARFALAGLSMGGIVAMEVLRQAPERVERIALLDTNPLAEAANVRDGREPQIEKARQGGLEAVMREAMLPRYVADPVAGAGILDLCLQMALALGPAVFERQSRALQTRPDQTGTLRAAKLPTLILCGENDALCPVDRHRLMHDLMPGSRLEILPATGHLPTLERPETTTKILREWLDTQ</sequence>
<dbReference type="PRINTS" id="PR00111">
    <property type="entry name" value="ABHYDROLASE"/>
</dbReference>
<dbReference type="Pfam" id="PF12697">
    <property type="entry name" value="Abhydrolase_6"/>
    <property type="match status" value="1"/>
</dbReference>
<dbReference type="SUPFAM" id="SSF53474">
    <property type="entry name" value="alpha/beta-Hydrolases"/>
    <property type="match status" value="1"/>
</dbReference>
<organism evidence="2 3">
    <name type="scientific">Jiella sonneratiae</name>
    <dbReference type="NCBI Taxonomy" id="2816856"/>
    <lineage>
        <taxon>Bacteria</taxon>
        <taxon>Pseudomonadati</taxon>
        <taxon>Pseudomonadota</taxon>
        <taxon>Alphaproteobacteria</taxon>
        <taxon>Hyphomicrobiales</taxon>
        <taxon>Aurantimonadaceae</taxon>
        <taxon>Jiella</taxon>
    </lineage>
</organism>
<dbReference type="GO" id="GO:0016787">
    <property type="term" value="F:hydrolase activity"/>
    <property type="evidence" value="ECO:0007669"/>
    <property type="project" value="UniProtKB-KW"/>
</dbReference>
<dbReference type="Proteomes" id="UP000664288">
    <property type="component" value="Unassembled WGS sequence"/>
</dbReference>
<evidence type="ECO:0000259" key="1">
    <source>
        <dbReference type="Pfam" id="PF12697"/>
    </source>
</evidence>